<protein>
    <recommendedName>
        <fullName evidence="3">C2 domain-containing protein</fullName>
    </recommendedName>
</protein>
<comment type="caution">
    <text evidence="1">The sequence shown here is derived from an EMBL/GenBank/DDBJ whole genome shotgun (WGS) entry which is preliminary data.</text>
</comment>
<accession>A0AAW2D486</accession>
<name>A0AAW2D486_9ROSI</name>
<dbReference type="Proteomes" id="UP001459277">
    <property type="component" value="Unassembled WGS sequence"/>
</dbReference>
<proteinExistence type="predicted"/>
<evidence type="ECO:0000313" key="1">
    <source>
        <dbReference type="EMBL" id="KAL0005403.1"/>
    </source>
</evidence>
<dbReference type="AlphaFoldDB" id="A0AAW2D486"/>
<gene>
    <name evidence="1" type="ORF">SO802_012964</name>
</gene>
<dbReference type="PANTHER" id="PTHR32246">
    <property type="entry name" value="INGRESSION PROTEIN FIC1"/>
    <property type="match status" value="1"/>
</dbReference>
<dbReference type="EMBL" id="JAZDWU010000004">
    <property type="protein sequence ID" value="KAL0005403.1"/>
    <property type="molecule type" value="Genomic_DNA"/>
</dbReference>
<reference evidence="1 2" key="1">
    <citation type="submission" date="2024-01" db="EMBL/GenBank/DDBJ databases">
        <title>A telomere-to-telomere, gap-free genome of sweet tea (Lithocarpus litseifolius).</title>
        <authorList>
            <person name="Zhou J."/>
        </authorList>
    </citation>
    <scope>NUCLEOTIDE SEQUENCE [LARGE SCALE GENOMIC DNA]</scope>
    <source>
        <strain evidence="1">Zhou-2022a</strain>
        <tissue evidence="1">Leaf</tissue>
    </source>
</reference>
<keyword evidence="2" id="KW-1185">Reference proteome</keyword>
<evidence type="ECO:0008006" key="3">
    <source>
        <dbReference type="Google" id="ProtNLM"/>
    </source>
</evidence>
<sequence length="140" mass="16026">MEYRGLDIEINSDKDLKDVYAVVSIHDNTSNQISPIDKIYGPHYKWNFPIKVGPSVLLTRLNHLTIIVELKADKKFGTEDIGNVHVPMKELLDSFGESKDKKCLSYSIITPSGEAKGLLYFTYEFSKKFTRITETVRLRV</sequence>
<evidence type="ECO:0000313" key="2">
    <source>
        <dbReference type="Proteomes" id="UP001459277"/>
    </source>
</evidence>
<dbReference type="PANTHER" id="PTHR32246:SF173">
    <property type="entry name" value="C2 DOMAIN-CONTAINING PROTEIN"/>
    <property type="match status" value="1"/>
</dbReference>
<organism evidence="1 2">
    <name type="scientific">Lithocarpus litseifolius</name>
    <dbReference type="NCBI Taxonomy" id="425828"/>
    <lineage>
        <taxon>Eukaryota</taxon>
        <taxon>Viridiplantae</taxon>
        <taxon>Streptophyta</taxon>
        <taxon>Embryophyta</taxon>
        <taxon>Tracheophyta</taxon>
        <taxon>Spermatophyta</taxon>
        <taxon>Magnoliopsida</taxon>
        <taxon>eudicotyledons</taxon>
        <taxon>Gunneridae</taxon>
        <taxon>Pentapetalae</taxon>
        <taxon>rosids</taxon>
        <taxon>fabids</taxon>
        <taxon>Fagales</taxon>
        <taxon>Fagaceae</taxon>
        <taxon>Lithocarpus</taxon>
    </lineage>
</organism>